<reference evidence="3" key="1">
    <citation type="submission" date="2023-03" db="EMBL/GenBank/DDBJ databases">
        <title>Complete genome of Cladonia borealis.</title>
        <authorList>
            <person name="Park H."/>
        </authorList>
    </citation>
    <scope>NUCLEOTIDE SEQUENCE</scope>
    <source>
        <strain evidence="3">ANT050790</strain>
    </source>
</reference>
<dbReference type="Pfam" id="PF00903">
    <property type="entry name" value="Glyoxalase"/>
    <property type="match status" value="1"/>
</dbReference>
<dbReference type="PROSITE" id="PS51819">
    <property type="entry name" value="VOC"/>
    <property type="match status" value="1"/>
</dbReference>
<feature type="compositionally biased region" description="Polar residues" evidence="1">
    <location>
        <begin position="11"/>
        <end position="20"/>
    </location>
</feature>
<comment type="caution">
    <text evidence="3">The sequence shown here is derived from an EMBL/GenBank/DDBJ whole genome shotgun (WGS) entry which is preliminary data.</text>
</comment>
<dbReference type="Proteomes" id="UP001166286">
    <property type="component" value="Unassembled WGS sequence"/>
</dbReference>
<dbReference type="EMBL" id="JAFEKC020000014">
    <property type="protein sequence ID" value="KAK0510953.1"/>
    <property type="molecule type" value="Genomic_DNA"/>
</dbReference>
<evidence type="ECO:0000256" key="1">
    <source>
        <dbReference type="SAM" id="MobiDB-lite"/>
    </source>
</evidence>
<evidence type="ECO:0000313" key="3">
    <source>
        <dbReference type="EMBL" id="KAK0510953.1"/>
    </source>
</evidence>
<protein>
    <recommendedName>
        <fullName evidence="2">VOC domain-containing protein</fullName>
    </recommendedName>
</protein>
<evidence type="ECO:0000313" key="4">
    <source>
        <dbReference type="Proteomes" id="UP001166286"/>
    </source>
</evidence>
<feature type="domain" description="VOC" evidence="2">
    <location>
        <begin position="25"/>
        <end position="144"/>
    </location>
</feature>
<feature type="region of interest" description="Disordered" evidence="1">
    <location>
        <begin position="1"/>
        <end position="20"/>
    </location>
</feature>
<dbReference type="SUPFAM" id="SSF54593">
    <property type="entry name" value="Glyoxalase/Bleomycin resistance protein/Dihydroxybiphenyl dioxygenase"/>
    <property type="match status" value="1"/>
</dbReference>
<organism evidence="3 4">
    <name type="scientific">Cladonia borealis</name>
    <dbReference type="NCBI Taxonomy" id="184061"/>
    <lineage>
        <taxon>Eukaryota</taxon>
        <taxon>Fungi</taxon>
        <taxon>Dikarya</taxon>
        <taxon>Ascomycota</taxon>
        <taxon>Pezizomycotina</taxon>
        <taxon>Lecanoromycetes</taxon>
        <taxon>OSLEUM clade</taxon>
        <taxon>Lecanoromycetidae</taxon>
        <taxon>Lecanorales</taxon>
        <taxon>Lecanorineae</taxon>
        <taxon>Cladoniaceae</taxon>
        <taxon>Cladonia</taxon>
    </lineage>
</organism>
<evidence type="ECO:0000259" key="2">
    <source>
        <dbReference type="PROSITE" id="PS51819"/>
    </source>
</evidence>
<dbReference type="InterPro" id="IPR029068">
    <property type="entry name" value="Glyas_Bleomycin-R_OHBP_Dase"/>
</dbReference>
<dbReference type="AlphaFoldDB" id="A0AA39R085"/>
<feature type="compositionally biased region" description="Basic and acidic residues" evidence="1">
    <location>
        <begin position="1"/>
        <end position="10"/>
    </location>
</feature>
<dbReference type="InterPro" id="IPR004360">
    <property type="entry name" value="Glyas_Fos-R_dOase_dom"/>
</dbReference>
<keyword evidence="4" id="KW-1185">Reference proteome</keyword>
<sequence>MTSHADDSHEIPSTTSPPTVIQPQSLAHVLLKTPAAQFETMKTYYRTFLGAKVAYENDMLYLLAYDEEHHRVGIFAPPGTVPKTHNSAGLAHFCFSYGTLRELATSYTQRKAHGITPSWCVNHGPTTSMYYADPDGNEIEVQVENFDDVNDVKMFLESDNFRMNPFGTDFDPETLIKRLDSGEAEKEIMKRIEIGPRTMP</sequence>
<dbReference type="Gene3D" id="3.10.180.10">
    <property type="entry name" value="2,3-Dihydroxybiphenyl 1,2-Dioxygenase, domain 1"/>
    <property type="match status" value="1"/>
</dbReference>
<gene>
    <name evidence="3" type="ORF">JMJ35_006505</name>
</gene>
<accession>A0AA39R085</accession>
<proteinExistence type="predicted"/>
<name>A0AA39R085_9LECA</name>
<dbReference type="InterPro" id="IPR037523">
    <property type="entry name" value="VOC_core"/>
</dbReference>